<dbReference type="Proteomes" id="UP000184192">
    <property type="component" value="Unassembled WGS sequence"/>
</dbReference>
<dbReference type="eggNOG" id="ENOG50308WT">
    <property type="taxonomic scope" value="Bacteria"/>
</dbReference>
<dbReference type="InterPro" id="IPR046217">
    <property type="entry name" value="DUF6250"/>
</dbReference>
<gene>
    <name evidence="2" type="ORF">SAMN05444350_10644</name>
</gene>
<dbReference type="RefSeq" id="WP_025831240.1">
    <property type="nucleotide sequence ID" value="NZ_FQZN01000006.1"/>
</dbReference>
<dbReference type="SUPFAM" id="SSF49899">
    <property type="entry name" value="Concanavalin A-like lectins/glucanases"/>
    <property type="match status" value="1"/>
</dbReference>
<feature type="domain" description="DUF6250" evidence="1">
    <location>
        <begin position="55"/>
        <end position="224"/>
    </location>
</feature>
<evidence type="ECO:0000259" key="1">
    <source>
        <dbReference type="Pfam" id="PF19763"/>
    </source>
</evidence>
<dbReference type="Pfam" id="PF19763">
    <property type="entry name" value="DUF6250"/>
    <property type="match status" value="1"/>
</dbReference>
<dbReference type="GeneID" id="92711437"/>
<proteinExistence type="predicted"/>
<organism evidence="2 3">
    <name type="scientific">Bacteroides stercorirosoris</name>
    <dbReference type="NCBI Taxonomy" id="871324"/>
    <lineage>
        <taxon>Bacteria</taxon>
        <taxon>Pseudomonadati</taxon>
        <taxon>Bacteroidota</taxon>
        <taxon>Bacteroidia</taxon>
        <taxon>Bacteroidales</taxon>
        <taxon>Bacteroidaceae</taxon>
        <taxon>Bacteroides</taxon>
    </lineage>
</organism>
<dbReference type="Gene3D" id="2.60.120.200">
    <property type="match status" value="1"/>
</dbReference>
<dbReference type="GO" id="GO:0005975">
    <property type="term" value="P:carbohydrate metabolic process"/>
    <property type="evidence" value="ECO:0007669"/>
    <property type="project" value="UniProtKB-ARBA"/>
</dbReference>
<accession>A0A1M6DA99</accession>
<name>A0A1M6DA99_9BACE</name>
<evidence type="ECO:0000313" key="3">
    <source>
        <dbReference type="Proteomes" id="UP000184192"/>
    </source>
</evidence>
<keyword evidence="3" id="KW-1185">Reference proteome</keyword>
<dbReference type="InterPro" id="IPR013320">
    <property type="entry name" value="ConA-like_dom_sf"/>
</dbReference>
<dbReference type="AlphaFoldDB" id="A0A1M6DA99"/>
<dbReference type="GO" id="GO:0004553">
    <property type="term" value="F:hydrolase activity, hydrolyzing O-glycosyl compounds"/>
    <property type="evidence" value="ECO:0007669"/>
    <property type="project" value="UniProtKB-ARBA"/>
</dbReference>
<sequence>MTHSSFIQILWKFLFLFFPCTLLAQERTSLGHWVAEDQSGLMDFTIREDTLELIVPEGLTLWYKDRLTGDYEISYHICTVMNGGKHDRLSDMNCFWAANDPKHPGKLFARATWRNGIFRNYNTLNLFYVGYGGNDNTTTRFRRYYGEFYEVDEARVKPLIREYADPVHLLNPNQWYHIQIRVQDNCTTFSVDGEELFRLPIESGAGDGHFGLRLLQNHVRFTGFRIEHLNSTY</sequence>
<evidence type="ECO:0000313" key="2">
    <source>
        <dbReference type="EMBL" id="SHI70031.1"/>
    </source>
</evidence>
<dbReference type="EMBL" id="FQZN01000006">
    <property type="protein sequence ID" value="SHI70031.1"/>
    <property type="molecule type" value="Genomic_DNA"/>
</dbReference>
<reference evidence="3" key="1">
    <citation type="submission" date="2016-11" db="EMBL/GenBank/DDBJ databases">
        <authorList>
            <person name="Varghese N."/>
            <person name="Submissions S."/>
        </authorList>
    </citation>
    <scope>NUCLEOTIDE SEQUENCE [LARGE SCALE GENOMIC DNA]</scope>
    <source>
        <strain evidence="3">DSM 26884</strain>
    </source>
</reference>
<protein>
    <recommendedName>
        <fullName evidence="1">DUF6250 domain-containing protein</fullName>
    </recommendedName>
</protein>